<feature type="signal peptide" evidence="1">
    <location>
        <begin position="1"/>
        <end position="25"/>
    </location>
</feature>
<keyword evidence="2" id="KW-1185">Reference proteome</keyword>
<evidence type="ECO:0000313" key="3">
    <source>
        <dbReference type="WBParaSite" id="MhA1_Contig417.frz3.gene32"/>
    </source>
</evidence>
<reference evidence="3" key="1">
    <citation type="submission" date="2016-11" db="UniProtKB">
        <authorList>
            <consortium name="WormBaseParasite"/>
        </authorList>
    </citation>
    <scope>IDENTIFICATION</scope>
</reference>
<name>A0A1I8BRJ6_MELHA</name>
<sequence>MVIGRTFIVSLTIFLTLFLLNNVFGDLVVHNNFGPPEMRGDFNDEYWRDDENDTQDTKCIVASPCLSDTDCGGSGTCEGGRLCECTCGEKAPCIVPAISFLLETLNGSPQSKCGGLKNACNETTNECECEKAYIAAGFANTTDAFGKICIPAKNCTNVRLKWITFNTVFQLLFLQNDDCIGMTCLRGLCKCPIPK</sequence>
<feature type="chain" id="PRO_5009316104" evidence="1">
    <location>
        <begin position="26"/>
        <end position="195"/>
    </location>
</feature>
<keyword evidence="1" id="KW-0732">Signal</keyword>
<evidence type="ECO:0000313" key="2">
    <source>
        <dbReference type="Proteomes" id="UP000095281"/>
    </source>
</evidence>
<protein>
    <submittedName>
        <fullName evidence="3">EB domain-containing protein</fullName>
    </submittedName>
</protein>
<dbReference type="Proteomes" id="UP000095281">
    <property type="component" value="Unplaced"/>
</dbReference>
<accession>A0A1I8BRJ6</accession>
<dbReference type="WBParaSite" id="MhA1_Contig417.frz3.gene32">
    <property type="protein sequence ID" value="MhA1_Contig417.frz3.gene32"/>
    <property type="gene ID" value="MhA1_Contig417.frz3.gene32"/>
</dbReference>
<proteinExistence type="predicted"/>
<dbReference type="AlphaFoldDB" id="A0A1I8BRJ6"/>
<evidence type="ECO:0000256" key="1">
    <source>
        <dbReference type="SAM" id="SignalP"/>
    </source>
</evidence>
<organism evidence="2 3">
    <name type="scientific">Meloidogyne hapla</name>
    <name type="common">Root-knot nematode worm</name>
    <dbReference type="NCBI Taxonomy" id="6305"/>
    <lineage>
        <taxon>Eukaryota</taxon>
        <taxon>Metazoa</taxon>
        <taxon>Ecdysozoa</taxon>
        <taxon>Nematoda</taxon>
        <taxon>Chromadorea</taxon>
        <taxon>Rhabditida</taxon>
        <taxon>Tylenchina</taxon>
        <taxon>Tylenchomorpha</taxon>
        <taxon>Tylenchoidea</taxon>
        <taxon>Meloidogynidae</taxon>
        <taxon>Meloidogyninae</taxon>
        <taxon>Meloidogyne</taxon>
    </lineage>
</organism>